<comment type="caution">
    <text evidence="2">The sequence shown here is derived from an EMBL/GenBank/DDBJ whole genome shotgun (WGS) entry which is preliminary data.</text>
</comment>
<dbReference type="Proteomes" id="UP001501447">
    <property type="component" value="Unassembled WGS sequence"/>
</dbReference>
<gene>
    <name evidence="2" type="ORF">GCM10009863_18160</name>
</gene>
<dbReference type="EMBL" id="BAAARJ010000005">
    <property type="protein sequence ID" value="GAA2605023.1"/>
    <property type="molecule type" value="Genomic_DNA"/>
</dbReference>
<name>A0ABN3Q0C7_9ACTN</name>
<accession>A0ABN3Q0C7</accession>
<keyword evidence="3" id="KW-1185">Reference proteome</keyword>
<feature type="domain" description="DUF5753" evidence="1">
    <location>
        <begin position="2"/>
        <end position="58"/>
    </location>
</feature>
<protein>
    <recommendedName>
        <fullName evidence="1">DUF5753 domain-containing protein</fullName>
    </recommendedName>
</protein>
<evidence type="ECO:0000313" key="3">
    <source>
        <dbReference type="Proteomes" id="UP001501447"/>
    </source>
</evidence>
<sequence length="63" mass="6960">MAISSYENQVVPGLLQTEAYARAVFENKLPPLAPYEADVQVAGRLERQGILRRTVPPSSYAAR</sequence>
<dbReference type="Pfam" id="PF19054">
    <property type="entry name" value="DUF5753"/>
    <property type="match status" value="1"/>
</dbReference>
<evidence type="ECO:0000313" key="2">
    <source>
        <dbReference type="EMBL" id="GAA2605023.1"/>
    </source>
</evidence>
<reference evidence="2 3" key="1">
    <citation type="journal article" date="2019" name="Int. J. Syst. Evol. Microbiol.">
        <title>The Global Catalogue of Microorganisms (GCM) 10K type strain sequencing project: providing services to taxonomists for standard genome sequencing and annotation.</title>
        <authorList>
            <consortium name="The Broad Institute Genomics Platform"/>
            <consortium name="The Broad Institute Genome Sequencing Center for Infectious Disease"/>
            <person name="Wu L."/>
            <person name="Ma J."/>
        </authorList>
    </citation>
    <scope>NUCLEOTIDE SEQUENCE [LARGE SCALE GENOMIC DNA]</scope>
    <source>
        <strain evidence="2 3">JCM 16373</strain>
    </source>
</reference>
<dbReference type="InterPro" id="IPR043917">
    <property type="entry name" value="DUF5753"/>
</dbReference>
<evidence type="ECO:0000259" key="1">
    <source>
        <dbReference type="Pfam" id="PF19054"/>
    </source>
</evidence>
<proteinExistence type="predicted"/>
<organism evidence="2 3">
    <name type="scientific">Streptomyces axinellae</name>
    <dbReference type="NCBI Taxonomy" id="552788"/>
    <lineage>
        <taxon>Bacteria</taxon>
        <taxon>Bacillati</taxon>
        <taxon>Actinomycetota</taxon>
        <taxon>Actinomycetes</taxon>
        <taxon>Kitasatosporales</taxon>
        <taxon>Streptomycetaceae</taxon>
        <taxon>Streptomyces</taxon>
    </lineage>
</organism>